<accession>A0A1H5WGW2</accession>
<keyword evidence="8 10" id="KW-0346">Stress response</keyword>
<comment type="induction">
    <text evidence="10">By heat shock.</text>
</comment>
<dbReference type="PROSITE" id="PS01046">
    <property type="entry name" value="LON_SER"/>
    <property type="match status" value="1"/>
</dbReference>
<comment type="subunit">
    <text evidence="10 11">Homohexamer. Organized in a ring with a central cavity.</text>
</comment>
<dbReference type="InterPro" id="IPR003111">
    <property type="entry name" value="Lon_prtase_N"/>
</dbReference>
<dbReference type="SUPFAM" id="SSF88697">
    <property type="entry name" value="PUA domain-like"/>
    <property type="match status" value="1"/>
</dbReference>
<dbReference type="Pfam" id="PF22667">
    <property type="entry name" value="Lon_lid"/>
    <property type="match status" value="1"/>
</dbReference>
<dbReference type="PANTHER" id="PTHR10046">
    <property type="entry name" value="ATP DEPENDENT LON PROTEASE FAMILY MEMBER"/>
    <property type="match status" value="1"/>
</dbReference>
<keyword evidence="6 10" id="KW-0720">Serine protease</keyword>
<evidence type="ECO:0000313" key="19">
    <source>
        <dbReference type="Proteomes" id="UP000236737"/>
    </source>
</evidence>
<dbReference type="InterPro" id="IPR027417">
    <property type="entry name" value="P-loop_NTPase"/>
</dbReference>
<reference evidence="19" key="1">
    <citation type="submission" date="2016-10" db="EMBL/GenBank/DDBJ databases">
        <authorList>
            <person name="Varghese N."/>
            <person name="Submissions S."/>
        </authorList>
    </citation>
    <scope>NUCLEOTIDE SEQUENCE [LARGE SCALE GENOMIC DNA]</scope>
    <source>
        <strain evidence="19">CGMCC 1.9230</strain>
    </source>
</reference>
<keyword evidence="7 10" id="KW-0067">ATP-binding</keyword>
<feature type="domain" description="Lon proteolytic" evidence="16">
    <location>
        <begin position="626"/>
        <end position="807"/>
    </location>
</feature>
<evidence type="ECO:0000256" key="2">
    <source>
        <dbReference type="ARBA" id="ARBA00022490"/>
    </source>
</evidence>
<dbReference type="SUPFAM" id="SSF52540">
    <property type="entry name" value="P-loop containing nucleoside triphosphate hydrolases"/>
    <property type="match status" value="1"/>
</dbReference>
<dbReference type="InterPro" id="IPR003593">
    <property type="entry name" value="AAA+_ATPase"/>
</dbReference>
<dbReference type="PROSITE" id="PS51787">
    <property type="entry name" value="LON_N"/>
    <property type="match status" value="1"/>
</dbReference>
<dbReference type="RefSeq" id="WP_103999553.1">
    <property type="nucleotide sequence ID" value="NZ_FNVP01000004.1"/>
</dbReference>
<gene>
    <name evidence="10" type="primary">lon</name>
    <name evidence="18" type="ORF">SAMN04488130_104190</name>
</gene>
<dbReference type="PRINTS" id="PR00830">
    <property type="entry name" value="ENDOLAPTASE"/>
</dbReference>
<dbReference type="GO" id="GO:0005737">
    <property type="term" value="C:cytoplasm"/>
    <property type="evidence" value="ECO:0007669"/>
    <property type="project" value="UniProtKB-SubCell"/>
</dbReference>
<keyword evidence="3 10" id="KW-0645">Protease</keyword>
<dbReference type="CDD" id="cd19500">
    <property type="entry name" value="RecA-like_Lon"/>
    <property type="match status" value="1"/>
</dbReference>
<dbReference type="Gene3D" id="1.10.8.60">
    <property type="match status" value="1"/>
</dbReference>
<dbReference type="Pfam" id="PF02190">
    <property type="entry name" value="LON_substr_bdg"/>
    <property type="match status" value="1"/>
</dbReference>
<dbReference type="GO" id="GO:0005524">
    <property type="term" value="F:ATP binding"/>
    <property type="evidence" value="ECO:0007669"/>
    <property type="project" value="UniProtKB-UniRule"/>
</dbReference>
<dbReference type="Gene3D" id="3.40.50.300">
    <property type="entry name" value="P-loop containing nucleotide triphosphate hydrolases"/>
    <property type="match status" value="1"/>
</dbReference>
<organism evidence="18 19">
    <name type="scientific">Flavobacterium urumqiense</name>
    <dbReference type="NCBI Taxonomy" id="935224"/>
    <lineage>
        <taxon>Bacteria</taxon>
        <taxon>Pseudomonadati</taxon>
        <taxon>Bacteroidota</taxon>
        <taxon>Flavobacteriia</taxon>
        <taxon>Flavobacteriales</taxon>
        <taxon>Flavobacteriaceae</taxon>
        <taxon>Flavobacterium</taxon>
    </lineage>
</organism>
<dbReference type="Gene3D" id="1.20.5.5270">
    <property type="match status" value="1"/>
</dbReference>
<dbReference type="InterPro" id="IPR008268">
    <property type="entry name" value="Peptidase_S16_AS"/>
</dbReference>
<feature type="binding site" evidence="10 13">
    <location>
        <begin position="390"/>
        <end position="397"/>
    </location>
    <ligand>
        <name>ATP</name>
        <dbReference type="ChEBI" id="CHEBI:30616"/>
    </ligand>
</feature>
<dbReference type="Gene3D" id="1.20.58.1480">
    <property type="match status" value="1"/>
</dbReference>
<sequence>MSNHKILTIDNLSLQEFDTEADLIPLLTPEDEEEMNNEALPETLAILPLRNMVLFPGVVIPITAGRDKSIKLINDANAEGKIIGVVAQKNEQDEDPSTDDIHKIGTVARILRVLKMPDGNITVILQGKKRFEIDSVVSETPYITANIKEVSEKRPAKHDTEFVAILDSVKELAIQIIKESPNIPTEATFAIKNIESQSFLINFVTSNMNLSVKEKQDLLAINELKERALETLRYMNIELQKLELKNDIQSKVRFDLDQQQREYFLHQQMKTIQEELGGVSQEEEMDEMSLKAKSKKWDEKTKKHFDKELIKMRKMNPQAPDFGIQRNYLELFLDLPWNEFSKDNFDLKRAQKILDRDHFGLEDVKKRMIEHLAVLKLRNDMKSPIICLTGPPGVGKTSIGRSIAEALGRKYVRISLGGLRDEAEIRGHRKTYIGAMPGRIIQSLKKAGTSNPVFVLDEIDKLSNGSHGDPSSALLEVLDPEQNNSFYDNFLEMGYDLSKVMFIATSNNMASIQPALKDRMEIINMSGYTIEEKVEIARQHLFPRQLKEHGLTSKDLTIGKKQLEKIVEGYTRESGVRGLEAKIAQVIRNAAKSVAMEEEYNKKVTDQDIIKSLGVARLERDKYENNDIAGVVTGLAWTSVGGDILFIESLLSPGKGTMTITGNLGTVMKESATIALEYIKANTELLGLDSEILSKYNIHLHVPEGATPKDGPSAGIAMLTSLVSLFTQKRVKKNMAMTGEITLRGKVLPVGGIKEKILAAKRANIKEIILCQDNKSDIDEIKPEYLEGLTFHYVKEMNEVLKFALTDQKVKNAKVL</sequence>
<dbReference type="AlphaFoldDB" id="A0A1H5WGW2"/>
<dbReference type="HAMAP" id="MF_01973">
    <property type="entry name" value="lon_bact"/>
    <property type="match status" value="1"/>
</dbReference>
<evidence type="ECO:0000256" key="14">
    <source>
        <dbReference type="PROSITE-ProRule" id="PRU01122"/>
    </source>
</evidence>
<keyword evidence="19" id="KW-1185">Reference proteome</keyword>
<comment type="function">
    <text evidence="10">ATP-dependent serine protease that mediates the selective degradation of mutant and abnormal proteins as well as certain short-lived regulatory proteins. Required for cellular homeostasis and for survival from DNA damage and developmental changes induced by stress. Degrades polypeptides processively to yield small peptide fragments that are 5 to 10 amino acids long. Binds to DNA in a double-stranded, site-specific manner.</text>
</comment>
<dbReference type="InterPro" id="IPR020568">
    <property type="entry name" value="Ribosomal_Su5_D2-typ_SF"/>
</dbReference>
<dbReference type="GO" id="GO:0016887">
    <property type="term" value="F:ATP hydrolysis activity"/>
    <property type="evidence" value="ECO:0007669"/>
    <property type="project" value="UniProtKB-UniRule"/>
</dbReference>
<evidence type="ECO:0000259" key="16">
    <source>
        <dbReference type="PROSITE" id="PS51786"/>
    </source>
</evidence>
<evidence type="ECO:0000256" key="7">
    <source>
        <dbReference type="ARBA" id="ARBA00022840"/>
    </source>
</evidence>
<dbReference type="Pfam" id="PF05362">
    <property type="entry name" value="Lon_C"/>
    <property type="match status" value="1"/>
</dbReference>
<dbReference type="SMART" id="SM00382">
    <property type="entry name" value="AAA"/>
    <property type="match status" value="1"/>
</dbReference>
<dbReference type="GO" id="GO:0006515">
    <property type="term" value="P:protein quality control for misfolded or incompletely synthesized proteins"/>
    <property type="evidence" value="ECO:0007669"/>
    <property type="project" value="UniProtKB-UniRule"/>
</dbReference>
<protein>
    <recommendedName>
        <fullName evidence="10 11">Lon protease</fullName>
        <ecNumber evidence="10 11">3.4.21.53</ecNumber>
    </recommendedName>
    <alternativeName>
        <fullName evidence="10">ATP-dependent protease La</fullName>
    </alternativeName>
</protein>
<dbReference type="InterPro" id="IPR027065">
    <property type="entry name" value="Lon_Prtase"/>
</dbReference>
<dbReference type="NCBIfam" id="TIGR00763">
    <property type="entry name" value="lon"/>
    <property type="match status" value="1"/>
</dbReference>
<dbReference type="Gene3D" id="3.30.230.10">
    <property type="match status" value="1"/>
</dbReference>
<evidence type="ECO:0000256" key="5">
    <source>
        <dbReference type="ARBA" id="ARBA00022801"/>
    </source>
</evidence>
<proteinExistence type="evidence at transcript level"/>
<keyword evidence="5 10" id="KW-0378">Hydrolase</keyword>
<evidence type="ECO:0000256" key="13">
    <source>
        <dbReference type="PIRSR" id="PIRSR001174-2"/>
    </source>
</evidence>
<evidence type="ECO:0000256" key="15">
    <source>
        <dbReference type="RuleBase" id="RU000591"/>
    </source>
</evidence>
<evidence type="ECO:0000313" key="18">
    <source>
        <dbReference type="EMBL" id="SEF98869.1"/>
    </source>
</evidence>
<dbReference type="Gene3D" id="2.30.130.40">
    <property type="entry name" value="LON domain-like"/>
    <property type="match status" value="1"/>
</dbReference>
<evidence type="ECO:0000256" key="11">
    <source>
        <dbReference type="PIRNR" id="PIRNR001174"/>
    </source>
</evidence>
<dbReference type="SMART" id="SM00464">
    <property type="entry name" value="LON"/>
    <property type="match status" value="1"/>
</dbReference>
<dbReference type="GO" id="GO:0004252">
    <property type="term" value="F:serine-type endopeptidase activity"/>
    <property type="evidence" value="ECO:0007669"/>
    <property type="project" value="UniProtKB-UniRule"/>
</dbReference>
<dbReference type="GO" id="GO:0043565">
    <property type="term" value="F:sequence-specific DNA binding"/>
    <property type="evidence" value="ECO:0007669"/>
    <property type="project" value="UniProtKB-UniRule"/>
</dbReference>
<evidence type="ECO:0000259" key="17">
    <source>
        <dbReference type="PROSITE" id="PS51787"/>
    </source>
</evidence>
<dbReference type="GO" id="GO:0034605">
    <property type="term" value="P:cellular response to heat"/>
    <property type="evidence" value="ECO:0007669"/>
    <property type="project" value="UniProtKB-UniRule"/>
</dbReference>
<dbReference type="InterPro" id="IPR014721">
    <property type="entry name" value="Ribsml_uS5_D2-typ_fold_subgr"/>
</dbReference>
<evidence type="ECO:0000256" key="8">
    <source>
        <dbReference type="ARBA" id="ARBA00023016"/>
    </source>
</evidence>
<name>A0A1H5WGW2_9FLAO</name>
<dbReference type="EC" id="3.4.21.53" evidence="10 11"/>
<dbReference type="OrthoDB" id="9803599at2"/>
<dbReference type="PROSITE" id="PS51786">
    <property type="entry name" value="LON_PROTEOLYTIC"/>
    <property type="match status" value="1"/>
</dbReference>
<dbReference type="SUPFAM" id="SSF54211">
    <property type="entry name" value="Ribosomal protein S5 domain 2-like"/>
    <property type="match status" value="1"/>
</dbReference>
<dbReference type="InterPro" id="IPR003959">
    <property type="entry name" value="ATPase_AAA_core"/>
</dbReference>
<dbReference type="EMBL" id="FNVP01000004">
    <property type="protein sequence ID" value="SEF98869.1"/>
    <property type="molecule type" value="Genomic_DNA"/>
</dbReference>
<evidence type="ECO:0000256" key="4">
    <source>
        <dbReference type="ARBA" id="ARBA00022741"/>
    </source>
</evidence>
<feature type="active site" evidence="10 12">
    <location>
        <position position="756"/>
    </location>
</feature>
<dbReference type="InterPro" id="IPR015947">
    <property type="entry name" value="PUA-like_sf"/>
</dbReference>
<feature type="active site" evidence="10 12">
    <location>
        <position position="713"/>
    </location>
</feature>
<keyword evidence="2 10" id="KW-0963">Cytoplasm</keyword>
<comment type="subcellular location">
    <subcellularLocation>
        <location evidence="1 10 11">Cytoplasm</location>
    </subcellularLocation>
</comment>
<dbReference type="InterPro" id="IPR046336">
    <property type="entry name" value="Lon_prtase_N_sf"/>
</dbReference>
<feature type="domain" description="Lon N-terminal" evidence="17">
    <location>
        <begin position="44"/>
        <end position="239"/>
    </location>
</feature>
<evidence type="ECO:0000256" key="12">
    <source>
        <dbReference type="PIRSR" id="PIRSR001174-1"/>
    </source>
</evidence>
<dbReference type="InterPro" id="IPR027543">
    <property type="entry name" value="Lon_bac"/>
</dbReference>
<evidence type="ECO:0000256" key="9">
    <source>
        <dbReference type="ARBA" id="ARBA00050665"/>
    </source>
</evidence>
<dbReference type="InterPro" id="IPR004815">
    <property type="entry name" value="Lon_bac/euk-typ"/>
</dbReference>
<dbReference type="Proteomes" id="UP000236737">
    <property type="component" value="Unassembled WGS sequence"/>
</dbReference>
<keyword evidence="4 10" id="KW-0547">Nucleotide-binding</keyword>
<dbReference type="FunFam" id="3.40.50.300:FF:000021">
    <property type="entry name" value="Lon protease homolog"/>
    <property type="match status" value="1"/>
</dbReference>
<dbReference type="PIRSF" id="PIRSF001174">
    <property type="entry name" value="Lon_proteas"/>
    <property type="match status" value="1"/>
</dbReference>
<evidence type="ECO:0000256" key="1">
    <source>
        <dbReference type="ARBA" id="ARBA00004496"/>
    </source>
</evidence>
<evidence type="ECO:0000256" key="3">
    <source>
        <dbReference type="ARBA" id="ARBA00022670"/>
    </source>
</evidence>
<dbReference type="InterPro" id="IPR008269">
    <property type="entry name" value="Lon_proteolytic"/>
</dbReference>
<dbReference type="InterPro" id="IPR054594">
    <property type="entry name" value="Lon_lid"/>
</dbReference>
<comment type="similarity">
    <text evidence="10 11 14 15">Belongs to the peptidase S16 family.</text>
</comment>
<dbReference type="GO" id="GO:0004176">
    <property type="term" value="F:ATP-dependent peptidase activity"/>
    <property type="evidence" value="ECO:0007669"/>
    <property type="project" value="UniProtKB-UniRule"/>
</dbReference>
<evidence type="ECO:0000256" key="6">
    <source>
        <dbReference type="ARBA" id="ARBA00022825"/>
    </source>
</evidence>
<dbReference type="Pfam" id="PF00004">
    <property type="entry name" value="AAA"/>
    <property type="match status" value="1"/>
</dbReference>
<comment type="catalytic activity">
    <reaction evidence="9 10 11 14">
        <text>Hydrolysis of proteins in presence of ATP.</text>
        <dbReference type="EC" id="3.4.21.53"/>
    </reaction>
</comment>
<evidence type="ECO:0000256" key="10">
    <source>
        <dbReference type="HAMAP-Rule" id="MF_01973"/>
    </source>
</evidence>